<evidence type="ECO:0000313" key="2">
    <source>
        <dbReference type="Proteomes" id="UP000746747"/>
    </source>
</evidence>
<proteinExistence type="predicted"/>
<dbReference type="Proteomes" id="UP000746747">
    <property type="component" value="Unassembled WGS sequence"/>
</dbReference>
<feature type="non-terminal residue" evidence="1">
    <location>
        <position position="45"/>
    </location>
</feature>
<dbReference type="EMBL" id="CAKAEH010000203">
    <property type="protein sequence ID" value="CAG9530234.1"/>
    <property type="molecule type" value="Genomic_DNA"/>
</dbReference>
<keyword evidence="2" id="KW-1185">Reference proteome</keyword>
<gene>
    <name evidence="1" type="ORF">CJOHNSTONI_LOCUS748</name>
</gene>
<protein>
    <submittedName>
        <fullName evidence="1">Uncharacterized protein</fullName>
    </submittedName>
</protein>
<accession>A0A8J2LUT3</accession>
<comment type="caution">
    <text evidence="1">The sequence shown here is derived from an EMBL/GenBank/DDBJ whole genome shotgun (WGS) entry which is preliminary data.</text>
</comment>
<evidence type="ECO:0000313" key="1">
    <source>
        <dbReference type="EMBL" id="CAG9530234.1"/>
    </source>
</evidence>
<feature type="non-terminal residue" evidence="1">
    <location>
        <position position="1"/>
    </location>
</feature>
<sequence length="45" mass="4593">MVGSVCNKRYNTSGVINNGEIVDKNGIEVVVVSNKNGPDGSGTAV</sequence>
<organism evidence="1 2">
    <name type="scientific">Cercopithifilaria johnstoni</name>
    <dbReference type="NCBI Taxonomy" id="2874296"/>
    <lineage>
        <taxon>Eukaryota</taxon>
        <taxon>Metazoa</taxon>
        <taxon>Ecdysozoa</taxon>
        <taxon>Nematoda</taxon>
        <taxon>Chromadorea</taxon>
        <taxon>Rhabditida</taxon>
        <taxon>Spirurina</taxon>
        <taxon>Spiruromorpha</taxon>
        <taxon>Filarioidea</taxon>
        <taxon>Onchocercidae</taxon>
        <taxon>Cercopithifilaria</taxon>
    </lineage>
</organism>
<dbReference type="AlphaFoldDB" id="A0A8J2LUT3"/>
<reference evidence="1" key="1">
    <citation type="submission" date="2021-09" db="EMBL/GenBank/DDBJ databases">
        <authorList>
            <consortium name="Pathogen Informatics"/>
        </authorList>
    </citation>
    <scope>NUCLEOTIDE SEQUENCE</scope>
</reference>
<name>A0A8J2LUT3_9BILA</name>